<name>A0ABS4DDV2_9CHLR</name>
<evidence type="ECO:0000259" key="1">
    <source>
        <dbReference type="Pfam" id="PF12728"/>
    </source>
</evidence>
<dbReference type="Pfam" id="PF12728">
    <property type="entry name" value="HTH_17"/>
    <property type="match status" value="1"/>
</dbReference>
<comment type="caution">
    <text evidence="2">The sequence shown here is derived from an EMBL/GenBank/DDBJ whole genome shotgun (WGS) entry which is preliminary data.</text>
</comment>
<dbReference type="Proteomes" id="UP001193081">
    <property type="component" value="Unassembled WGS sequence"/>
</dbReference>
<sequence>MDQKFYTVEEVSEQLRLRGVKFAPRTIRKLIADGKLRAVRFGERTLYVSESELNRFLSEPDGPGQWRTLTIASR</sequence>
<keyword evidence="3" id="KW-1185">Reference proteome</keyword>
<evidence type="ECO:0000313" key="2">
    <source>
        <dbReference type="EMBL" id="MBP1467632.1"/>
    </source>
</evidence>
<dbReference type="InterPro" id="IPR041657">
    <property type="entry name" value="HTH_17"/>
</dbReference>
<accession>A0ABS4DDV2</accession>
<evidence type="ECO:0000313" key="3">
    <source>
        <dbReference type="Proteomes" id="UP001193081"/>
    </source>
</evidence>
<proteinExistence type="predicted"/>
<gene>
    <name evidence="2" type="ORF">EYB53_018100</name>
</gene>
<dbReference type="InterPro" id="IPR010093">
    <property type="entry name" value="SinI_DNA-bd"/>
</dbReference>
<feature type="domain" description="Helix-turn-helix" evidence="1">
    <location>
        <begin position="5"/>
        <end position="58"/>
    </location>
</feature>
<dbReference type="RefSeq" id="WP_205712682.1">
    <property type="nucleotide sequence ID" value="NZ_SIJK02000038.1"/>
</dbReference>
<dbReference type="EMBL" id="SIJK02000038">
    <property type="protein sequence ID" value="MBP1467632.1"/>
    <property type="molecule type" value="Genomic_DNA"/>
</dbReference>
<dbReference type="NCBIfam" id="TIGR01764">
    <property type="entry name" value="excise"/>
    <property type="match status" value="1"/>
</dbReference>
<reference evidence="2 3" key="1">
    <citation type="submission" date="2021-03" db="EMBL/GenBank/DDBJ databases">
        <authorList>
            <person name="Grouzdev D.S."/>
        </authorList>
    </citation>
    <scope>NUCLEOTIDE SEQUENCE [LARGE SCALE GENOMIC DNA]</scope>
    <source>
        <strain evidence="2 3">M50-1</strain>
    </source>
</reference>
<protein>
    <submittedName>
        <fullName evidence="2">Helix-turn-helix domain-containing protein</fullName>
    </submittedName>
</protein>
<organism evidence="2 3">
    <name type="scientific">Candidatus Chloroploca mongolica</name>
    <dbReference type="NCBI Taxonomy" id="2528176"/>
    <lineage>
        <taxon>Bacteria</taxon>
        <taxon>Bacillati</taxon>
        <taxon>Chloroflexota</taxon>
        <taxon>Chloroflexia</taxon>
        <taxon>Chloroflexales</taxon>
        <taxon>Chloroflexineae</taxon>
        <taxon>Oscillochloridaceae</taxon>
        <taxon>Candidatus Chloroploca</taxon>
    </lineage>
</organism>